<sequence>MSSNTIDTMATSATQKTNSQAEETVAEMLKALRDQEEQLSSHAELKQELEEMESEPLTPDLAVLNIMREGELFQQLGLDELADKLEEFKDHILALEHHQLRILKGYRVNSQGKILDYEGKPIGKLCCGDPDLAVGATVGERGEIFDCQGNYLGHAVVLDGKAARRAYQEMME</sequence>
<reference evidence="2 3" key="1">
    <citation type="submission" date="2015-07" db="EMBL/GenBank/DDBJ databases">
        <title>Comparative genomics of the Sigatoka disease complex on banana suggests a link between parallel evolutionary changes in Pseudocercospora fijiensis and Pseudocercospora eumusae and increased virulence on the banana host.</title>
        <authorList>
            <person name="Chang T.-C."/>
            <person name="Salvucci A."/>
            <person name="Crous P.W."/>
            <person name="Stergiopoulos I."/>
        </authorList>
    </citation>
    <scope>NUCLEOTIDE SEQUENCE [LARGE SCALE GENOMIC DNA]</scope>
    <source>
        <strain evidence="2 3">CBS 116634</strain>
    </source>
</reference>
<accession>A0A139I9E1</accession>
<dbReference type="AlphaFoldDB" id="A0A139I9E1"/>
<feature type="region of interest" description="Disordered" evidence="1">
    <location>
        <begin position="1"/>
        <end position="21"/>
    </location>
</feature>
<dbReference type="InterPro" id="IPR022124">
    <property type="entry name" value="DUF3659"/>
</dbReference>
<evidence type="ECO:0000313" key="3">
    <source>
        <dbReference type="Proteomes" id="UP000073492"/>
    </source>
</evidence>
<dbReference type="EMBL" id="LFZO01000204">
    <property type="protein sequence ID" value="KXT11371.1"/>
    <property type="molecule type" value="Genomic_DNA"/>
</dbReference>
<proteinExistence type="predicted"/>
<comment type="caution">
    <text evidence="2">The sequence shown here is derived from an EMBL/GenBank/DDBJ whole genome shotgun (WGS) entry which is preliminary data.</text>
</comment>
<keyword evidence="3" id="KW-1185">Reference proteome</keyword>
<name>A0A139I9E1_9PEZI</name>
<organism evidence="2 3">
    <name type="scientific">Pseudocercospora musae</name>
    <dbReference type="NCBI Taxonomy" id="113226"/>
    <lineage>
        <taxon>Eukaryota</taxon>
        <taxon>Fungi</taxon>
        <taxon>Dikarya</taxon>
        <taxon>Ascomycota</taxon>
        <taxon>Pezizomycotina</taxon>
        <taxon>Dothideomycetes</taxon>
        <taxon>Dothideomycetidae</taxon>
        <taxon>Mycosphaerellales</taxon>
        <taxon>Mycosphaerellaceae</taxon>
        <taxon>Pseudocercospora</taxon>
    </lineage>
</organism>
<evidence type="ECO:0000256" key="1">
    <source>
        <dbReference type="SAM" id="MobiDB-lite"/>
    </source>
</evidence>
<dbReference type="Pfam" id="PF12396">
    <property type="entry name" value="DUF3659"/>
    <property type="match status" value="1"/>
</dbReference>
<protein>
    <submittedName>
        <fullName evidence="2">Uncharacterized protein</fullName>
    </submittedName>
</protein>
<gene>
    <name evidence="2" type="ORF">AC579_724</name>
</gene>
<dbReference type="Proteomes" id="UP000073492">
    <property type="component" value="Unassembled WGS sequence"/>
</dbReference>
<dbReference type="STRING" id="113226.A0A139I9E1"/>
<evidence type="ECO:0000313" key="2">
    <source>
        <dbReference type="EMBL" id="KXT11371.1"/>
    </source>
</evidence>